<evidence type="ECO:0000313" key="1">
    <source>
        <dbReference type="EMBL" id="MDA7026585.1"/>
    </source>
</evidence>
<protein>
    <submittedName>
        <fullName evidence="1">Uncharacterized protein</fullName>
    </submittedName>
</protein>
<dbReference type="RefSeq" id="WP_271340431.1">
    <property type="nucleotide sequence ID" value="NZ_JAQKAB010000004.1"/>
</dbReference>
<sequence>MSCLEKSINEYHQLKIDLLKVVKRLDTCPYDGQKGMYQDIARCYSNEVKELQKLLHRKYHLKFCYDRNEDGSRSQQ</sequence>
<organism evidence="1 2">
    <name type="scientific">Bacillus changyiensis</name>
    <dbReference type="NCBI Taxonomy" id="3004103"/>
    <lineage>
        <taxon>Bacteria</taxon>
        <taxon>Bacillati</taxon>
        <taxon>Bacillota</taxon>
        <taxon>Bacilli</taxon>
        <taxon>Bacillales</taxon>
        <taxon>Bacillaceae</taxon>
        <taxon>Bacillus</taxon>
    </lineage>
</organism>
<dbReference type="EMBL" id="JAQKAB010000004">
    <property type="protein sequence ID" value="MDA7026585.1"/>
    <property type="molecule type" value="Genomic_DNA"/>
</dbReference>
<accession>A0ABT4X2Q4</accession>
<keyword evidence="2" id="KW-1185">Reference proteome</keyword>
<reference evidence="1 2" key="1">
    <citation type="submission" date="2023-01" db="EMBL/GenBank/DDBJ databases">
        <title>Bacillus changyiensis sp. nov., isolated from a coastal deposit.</title>
        <authorList>
            <person name="Xiao G."/>
            <person name="Lai Q."/>
            <person name="Hu Z."/>
            <person name="Shao Z."/>
        </authorList>
    </citation>
    <scope>NUCLEOTIDE SEQUENCE [LARGE SCALE GENOMIC DNA]</scope>
    <source>
        <strain evidence="1 2">CLL-7-23</strain>
    </source>
</reference>
<dbReference type="Proteomes" id="UP001211894">
    <property type="component" value="Unassembled WGS sequence"/>
</dbReference>
<proteinExistence type="predicted"/>
<gene>
    <name evidence="1" type="ORF">PJ311_08170</name>
</gene>
<name>A0ABT4X2Q4_9BACI</name>
<comment type="caution">
    <text evidence="1">The sequence shown here is derived from an EMBL/GenBank/DDBJ whole genome shotgun (WGS) entry which is preliminary data.</text>
</comment>
<evidence type="ECO:0000313" key="2">
    <source>
        <dbReference type="Proteomes" id="UP001211894"/>
    </source>
</evidence>